<keyword evidence="2" id="KW-1185">Reference proteome</keyword>
<protein>
    <submittedName>
        <fullName evidence="1">Uncharacterized protein</fullName>
    </submittedName>
</protein>
<reference evidence="1" key="2">
    <citation type="submission" date="2020-11" db="EMBL/GenBank/DDBJ databases">
        <authorList>
            <person name="McCartney M.A."/>
            <person name="Auch B."/>
            <person name="Kono T."/>
            <person name="Mallez S."/>
            <person name="Becker A."/>
            <person name="Gohl D.M."/>
            <person name="Silverstein K.A.T."/>
            <person name="Koren S."/>
            <person name="Bechman K.B."/>
            <person name="Herman A."/>
            <person name="Abrahante J.E."/>
            <person name="Garbe J."/>
        </authorList>
    </citation>
    <scope>NUCLEOTIDE SEQUENCE</scope>
    <source>
        <strain evidence="1">Duluth1</strain>
        <tissue evidence="1">Whole animal</tissue>
    </source>
</reference>
<dbReference type="Proteomes" id="UP000828390">
    <property type="component" value="Unassembled WGS sequence"/>
</dbReference>
<evidence type="ECO:0000313" key="1">
    <source>
        <dbReference type="EMBL" id="KAH3855954.1"/>
    </source>
</evidence>
<organism evidence="1 2">
    <name type="scientific">Dreissena polymorpha</name>
    <name type="common">Zebra mussel</name>
    <name type="synonym">Mytilus polymorpha</name>
    <dbReference type="NCBI Taxonomy" id="45954"/>
    <lineage>
        <taxon>Eukaryota</taxon>
        <taxon>Metazoa</taxon>
        <taxon>Spiralia</taxon>
        <taxon>Lophotrochozoa</taxon>
        <taxon>Mollusca</taxon>
        <taxon>Bivalvia</taxon>
        <taxon>Autobranchia</taxon>
        <taxon>Heteroconchia</taxon>
        <taxon>Euheterodonta</taxon>
        <taxon>Imparidentia</taxon>
        <taxon>Neoheterodontei</taxon>
        <taxon>Myida</taxon>
        <taxon>Dreissenoidea</taxon>
        <taxon>Dreissenidae</taxon>
        <taxon>Dreissena</taxon>
    </lineage>
</organism>
<proteinExistence type="predicted"/>
<evidence type="ECO:0000313" key="2">
    <source>
        <dbReference type="Proteomes" id="UP000828390"/>
    </source>
</evidence>
<accession>A0A9D4LDS5</accession>
<name>A0A9D4LDS5_DREPO</name>
<sequence>MLDGVENTAKQTSMNVIIRRVKMDPLATIKSVHMSACALSADKVNIAIKTYMNVYKIHASEMAVVATKLDGICVIAQLNGEETTAKSILTNVR</sequence>
<comment type="caution">
    <text evidence="1">The sequence shown here is derived from an EMBL/GenBank/DDBJ whole genome shotgun (WGS) entry which is preliminary data.</text>
</comment>
<dbReference type="AlphaFoldDB" id="A0A9D4LDS5"/>
<reference evidence="1" key="1">
    <citation type="journal article" date="2019" name="bioRxiv">
        <title>The Genome of the Zebra Mussel, Dreissena polymorpha: A Resource for Invasive Species Research.</title>
        <authorList>
            <person name="McCartney M.A."/>
            <person name="Auch B."/>
            <person name="Kono T."/>
            <person name="Mallez S."/>
            <person name="Zhang Y."/>
            <person name="Obille A."/>
            <person name="Becker A."/>
            <person name="Abrahante J.E."/>
            <person name="Garbe J."/>
            <person name="Badalamenti J.P."/>
            <person name="Herman A."/>
            <person name="Mangelson H."/>
            <person name="Liachko I."/>
            <person name="Sullivan S."/>
            <person name="Sone E.D."/>
            <person name="Koren S."/>
            <person name="Silverstein K.A.T."/>
            <person name="Beckman K.B."/>
            <person name="Gohl D.M."/>
        </authorList>
    </citation>
    <scope>NUCLEOTIDE SEQUENCE</scope>
    <source>
        <strain evidence="1">Duluth1</strain>
        <tissue evidence="1">Whole animal</tissue>
    </source>
</reference>
<gene>
    <name evidence="1" type="ORF">DPMN_098530</name>
</gene>
<dbReference type="EMBL" id="JAIWYP010000003">
    <property type="protein sequence ID" value="KAH3855954.1"/>
    <property type="molecule type" value="Genomic_DNA"/>
</dbReference>